<keyword evidence="6" id="KW-0158">Chromosome</keyword>
<dbReference type="Gene3D" id="3.60.15.10">
    <property type="entry name" value="Ribonuclease Z/Hydroxyacylglutathione hydrolase-like"/>
    <property type="match status" value="1"/>
</dbReference>
<feature type="compositionally biased region" description="Basic and acidic residues" evidence="16">
    <location>
        <begin position="389"/>
        <end position="407"/>
    </location>
</feature>
<sequence length="743" mass="83968">MNGHIIKGTPIAVDFWQIRKCPDAKLFFLTHFHSDHTVGLTSSWNQPIYCSKVTGDLICKKFNVARELIRPLELNTPVLIPVDATYTETVTVVAVDANHCPGSVMFLFQGYFGCMLYTGDFRYEPKVITDSYLSSLSCSVDTLYLDNTFCDPKCAFQSRRQAKDWITELISYYPGHDIIFGMKSLGKPNLLIEIAKHFQEFIAVPQKMFEYFELIETPDVFQIDTAEQECRIRVVPFYLVTEKYLDKLTRETIAIFPTAIYEGLDGSPYCNQNNIYVIPYSDHSSYPELVEFVKRISPKQIIPIVKANTKGPFNISVAHRADMSCFNQYLSTSPIKKYTMPTFLKSSIGDNAKKILSSAAKKKIQRHVLKRHIPKGVVFESPTKSSPTKPEEKSDRLEPKINEENHKNIPSVSGNSPNSSKTDSNSKTVEALQTSSLNIVNKNSDCDRQDTVTGISITKTPTKSNKQKKGIGRNSEIPDASKENFAEKISLFENQSQQNSDNIEQHEDPVPLSDRNVTENICRTNVNNGERSEKSLKISTTTANCRQQLPMIEQLSEISPSNKLDKRRKETENAGDEEFVAESLEDDSSSSNSNTSTIYYLNEPDVVEENTGKKKGVSSKKRKLPLSVGQHSKDYSKLFKRPKEVADVDFEPGSFDSSSCALPSNGNCIMAKQSNNQCRRLVSSYFEQDKNSVENNPSTSRSSLDYTTKHVLSRCHELEPSLIEKYQNIIEKFVLKQREINLL</sequence>
<evidence type="ECO:0000256" key="4">
    <source>
        <dbReference type="ARBA" id="ARBA00010304"/>
    </source>
</evidence>
<keyword evidence="18" id="KW-1185">Reference proteome</keyword>
<proteinExistence type="inferred from homology"/>
<keyword evidence="7" id="KW-0540">Nuclease</keyword>
<feature type="region of interest" description="Disordered" evidence="16">
    <location>
        <begin position="548"/>
        <end position="597"/>
    </location>
</feature>
<evidence type="ECO:0000256" key="12">
    <source>
        <dbReference type="ARBA" id="ARBA00023242"/>
    </source>
</evidence>
<feature type="compositionally biased region" description="Acidic residues" evidence="16">
    <location>
        <begin position="573"/>
        <end position="588"/>
    </location>
</feature>
<evidence type="ECO:0000256" key="14">
    <source>
        <dbReference type="ARBA" id="ARBA00041693"/>
    </source>
</evidence>
<evidence type="ECO:0000256" key="10">
    <source>
        <dbReference type="ARBA" id="ARBA00022895"/>
    </source>
</evidence>
<comment type="catalytic activity">
    <reaction evidence="1">
        <text>a beta-lactam + H2O = a substituted beta-amino acid</text>
        <dbReference type="Rhea" id="RHEA:20401"/>
        <dbReference type="ChEBI" id="CHEBI:15377"/>
        <dbReference type="ChEBI" id="CHEBI:35627"/>
        <dbReference type="ChEBI" id="CHEBI:140347"/>
        <dbReference type="EC" id="3.5.2.6"/>
    </reaction>
</comment>
<keyword evidence="8" id="KW-0227">DNA damage</keyword>
<dbReference type="AlphaFoldDB" id="A0A6P7SYE2"/>
<evidence type="ECO:0000313" key="19">
    <source>
        <dbReference type="RefSeq" id="XP_029643175.1"/>
    </source>
</evidence>
<dbReference type="RefSeq" id="XP_029643175.1">
    <property type="nucleotide sequence ID" value="XM_029787315.2"/>
</dbReference>
<dbReference type="EC" id="3.5.2.6" evidence="5"/>
<keyword evidence="9" id="KW-0378">Hydrolase</keyword>
<evidence type="ECO:0000256" key="1">
    <source>
        <dbReference type="ARBA" id="ARBA00001526"/>
    </source>
</evidence>
<dbReference type="Proteomes" id="UP000515154">
    <property type="component" value="Linkage group LG11"/>
</dbReference>
<dbReference type="PANTHER" id="PTHR23240:SF26">
    <property type="entry name" value="5' EXONUCLEASE APOLLO"/>
    <property type="match status" value="1"/>
</dbReference>
<evidence type="ECO:0000256" key="15">
    <source>
        <dbReference type="ARBA" id="ARBA00042738"/>
    </source>
</evidence>
<keyword evidence="10" id="KW-0779">Telomere</keyword>
<evidence type="ECO:0000256" key="11">
    <source>
        <dbReference type="ARBA" id="ARBA00023204"/>
    </source>
</evidence>
<evidence type="ECO:0000256" key="3">
    <source>
        <dbReference type="ARBA" id="ARBA00004574"/>
    </source>
</evidence>
<evidence type="ECO:0000256" key="16">
    <source>
        <dbReference type="SAM" id="MobiDB-lite"/>
    </source>
</evidence>
<dbReference type="InterPro" id="IPR036866">
    <property type="entry name" value="RibonucZ/Hydroxyglut_hydro"/>
</dbReference>
<reference evidence="19" key="1">
    <citation type="submission" date="2025-08" db="UniProtKB">
        <authorList>
            <consortium name="RefSeq"/>
        </authorList>
    </citation>
    <scope>IDENTIFICATION</scope>
</reference>
<dbReference type="SUPFAM" id="SSF56281">
    <property type="entry name" value="Metallo-hydrolase/oxidoreductase"/>
    <property type="match status" value="1"/>
</dbReference>
<keyword evidence="12" id="KW-0539">Nucleus</keyword>
<evidence type="ECO:0000256" key="2">
    <source>
        <dbReference type="ARBA" id="ARBA00004123"/>
    </source>
</evidence>
<evidence type="ECO:0000259" key="17">
    <source>
        <dbReference type="Pfam" id="PF07522"/>
    </source>
</evidence>
<dbReference type="GO" id="GO:0036297">
    <property type="term" value="P:interstrand cross-link repair"/>
    <property type="evidence" value="ECO:0007669"/>
    <property type="project" value="TreeGrafter"/>
</dbReference>
<evidence type="ECO:0000256" key="9">
    <source>
        <dbReference type="ARBA" id="ARBA00022801"/>
    </source>
</evidence>
<dbReference type="PANTHER" id="PTHR23240">
    <property type="entry name" value="DNA CROSS-LINK REPAIR PROTEIN PSO2/SNM1-RELATED"/>
    <property type="match status" value="1"/>
</dbReference>
<dbReference type="Pfam" id="PF07522">
    <property type="entry name" value="DRMBL"/>
    <property type="match status" value="1"/>
</dbReference>
<feature type="region of interest" description="Disordered" evidence="16">
    <location>
        <begin position="494"/>
        <end position="518"/>
    </location>
</feature>
<dbReference type="GO" id="GO:0008800">
    <property type="term" value="F:beta-lactamase activity"/>
    <property type="evidence" value="ECO:0007669"/>
    <property type="project" value="UniProtKB-EC"/>
</dbReference>
<comment type="similarity">
    <text evidence="4">Belongs to the DNA repair metallo-beta-lactamase (DRMBL) family.</text>
</comment>
<keyword evidence="11" id="KW-0234">DNA repair</keyword>
<dbReference type="InterPro" id="IPR011084">
    <property type="entry name" value="DRMBL"/>
</dbReference>
<dbReference type="KEGG" id="osn:115217574"/>
<feature type="domain" description="DNA repair metallo-beta-lactamase" evidence="17">
    <location>
        <begin position="269"/>
        <end position="307"/>
    </location>
</feature>
<dbReference type="Gene3D" id="3.40.50.12650">
    <property type="match status" value="1"/>
</dbReference>
<gene>
    <name evidence="19" type="primary">LOC115217574</name>
</gene>
<feature type="compositionally biased region" description="Basic and acidic residues" evidence="16">
    <location>
        <begin position="563"/>
        <end position="572"/>
    </location>
</feature>
<dbReference type="GO" id="GO:0003684">
    <property type="term" value="F:damaged DNA binding"/>
    <property type="evidence" value="ECO:0007669"/>
    <property type="project" value="TreeGrafter"/>
</dbReference>
<dbReference type="GO" id="GO:0035312">
    <property type="term" value="F:5'-3' DNA exonuclease activity"/>
    <property type="evidence" value="ECO:0007669"/>
    <property type="project" value="TreeGrafter"/>
</dbReference>
<feature type="region of interest" description="Disordered" evidence="16">
    <location>
        <begin position="373"/>
        <end position="480"/>
    </location>
</feature>
<dbReference type="GO" id="GO:0000781">
    <property type="term" value="C:chromosome, telomeric region"/>
    <property type="evidence" value="ECO:0007669"/>
    <property type="project" value="UniProtKB-SubCell"/>
</dbReference>
<feature type="compositionally biased region" description="Polar residues" evidence="16">
    <location>
        <begin position="408"/>
        <end position="443"/>
    </location>
</feature>
<dbReference type="GO" id="GO:0006303">
    <property type="term" value="P:double-strand break repair via nonhomologous end joining"/>
    <property type="evidence" value="ECO:0007669"/>
    <property type="project" value="TreeGrafter"/>
</dbReference>
<comment type="subcellular location">
    <subcellularLocation>
        <location evidence="3">Chromosome</location>
        <location evidence="3">Telomere</location>
    </subcellularLocation>
    <subcellularLocation>
        <location evidence="2">Nucleus</location>
    </subcellularLocation>
</comment>
<evidence type="ECO:0000256" key="5">
    <source>
        <dbReference type="ARBA" id="ARBA00012865"/>
    </source>
</evidence>
<evidence type="ECO:0000313" key="18">
    <source>
        <dbReference type="Proteomes" id="UP000515154"/>
    </source>
</evidence>
<name>A0A6P7SYE2_9MOLL</name>
<feature type="compositionally biased region" description="Polar residues" evidence="16">
    <location>
        <begin position="451"/>
        <end position="464"/>
    </location>
</feature>
<evidence type="ECO:0000256" key="8">
    <source>
        <dbReference type="ARBA" id="ARBA00022763"/>
    </source>
</evidence>
<accession>A0A6P7SYE2</accession>
<organism evidence="18 19">
    <name type="scientific">Octopus sinensis</name>
    <name type="common">East Asian common octopus</name>
    <dbReference type="NCBI Taxonomy" id="2607531"/>
    <lineage>
        <taxon>Eukaryota</taxon>
        <taxon>Metazoa</taxon>
        <taxon>Spiralia</taxon>
        <taxon>Lophotrochozoa</taxon>
        <taxon>Mollusca</taxon>
        <taxon>Cephalopoda</taxon>
        <taxon>Coleoidea</taxon>
        <taxon>Octopodiformes</taxon>
        <taxon>Octopoda</taxon>
        <taxon>Incirrata</taxon>
        <taxon>Octopodidae</taxon>
        <taxon>Octopus</taxon>
    </lineage>
</organism>
<dbReference type="GO" id="GO:0005634">
    <property type="term" value="C:nucleus"/>
    <property type="evidence" value="ECO:0007669"/>
    <property type="project" value="UniProtKB-SubCell"/>
</dbReference>
<protein>
    <recommendedName>
        <fullName evidence="13">5' exonuclease Apollo</fullName>
        <ecNumber evidence="5">3.5.2.6</ecNumber>
    </recommendedName>
    <alternativeName>
        <fullName evidence="14">DNA cross-link repair 1B protein</fullName>
    </alternativeName>
    <alternativeName>
        <fullName evidence="15">SNM1 homolog B</fullName>
    </alternativeName>
</protein>
<dbReference type="CDD" id="cd16273">
    <property type="entry name" value="SNM1A-1C-like_MBL-fold"/>
    <property type="match status" value="1"/>
</dbReference>
<dbReference type="GO" id="GO:0000723">
    <property type="term" value="P:telomere maintenance"/>
    <property type="evidence" value="ECO:0007669"/>
    <property type="project" value="TreeGrafter"/>
</dbReference>
<evidence type="ECO:0000256" key="6">
    <source>
        <dbReference type="ARBA" id="ARBA00022454"/>
    </source>
</evidence>
<evidence type="ECO:0000256" key="7">
    <source>
        <dbReference type="ARBA" id="ARBA00022722"/>
    </source>
</evidence>
<evidence type="ECO:0000256" key="13">
    <source>
        <dbReference type="ARBA" id="ARBA00039555"/>
    </source>
</evidence>